<gene>
    <name evidence="6" type="ORF">LOD99_635</name>
</gene>
<dbReference type="SUPFAM" id="SSF52540">
    <property type="entry name" value="P-loop containing nucleoside triphosphate hydrolases"/>
    <property type="match status" value="1"/>
</dbReference>
<dbReference type="NCBIfam" id="NF003745">
    <property type="entry name" value="PRK05342.1"/>
    <property type="match status" value="1"/>
</dbReference>
<evidence type="ECO:0000256" key="1">
    <source>
        <dbReference type="ARBA" id="ARBA00022741"/>
    </source>
</evidence>
<dbReference type="InterPro" id="IPR003593">
    <property type="entry name" value="AAA+_ATPase"/>
</dbReference>
<evidence type="ECO:0000256" key="2">
    <source>
        <dbReference type="ARBA" id="ARBA00022840"/>
    </source>
</evidence>
<feature type="compositionally biased region" description="Polar residues" evidence="3">
    <location>
        <begin position="146"/>
        <end position="159"/>
    </location>
</feature>
<dbReference type="GO" id="GO:0005759">
    <property type="term" value="C:mitochondrial matrix"/>
    <property type="evidence" value="ECO:0007669"/>
    <property type="project" value="TreeGrafter"/>
</dbReference>
<evidence type="ECO:0000259" key="4">
    <source>
        <dbReference type="SMART" id="SM00382"/>
    </source>
</evidence>
<dbReference type="Pfam" id="PF07724">
    <property type="entry name" value="AAA_2"/>
    <property type="match status" value="1"/>
</dbReference>
<feature type="region of interest" description="Disordered" evidence="3">
    <location>
        <begin position="145"/>
        <end position="181"/>
    </location>
</feature>
<feature type="compositionally biased region" description="Acidic residues" evidence="3">
    <location>
        <begin position="161"/>
        <end position="170"/>
    </location>
</feature>
<reference evidence="6 7" key="1">
    <citation type="journal article" date="2023" name="BMC Biol.">
        <title>The compact genome of the sponge Oopsacas minuta (Hexactinellida) is lacking key metazoan core genes.</title>
        <authorList>
            <person name="Santini S."/>
            <person name="Schenkelaars Q."/>
            <person name="Jourda C."/>
            <person name="Duchesne M."/>
            <person name="Belahbib H."/>
            <person name="Rocher C."/>
            <person name="Selva M."/>
            <person name="Riesgo A."/>
            <person name="Vervoort M."/>
            <person name="Leys S.P."/>
            <person name="Kodjabachian L."/>
            <person name="Le Bivic A."/>
            <person name="Borchiellini C."/>
            <person name="Claverie J.M."/>
            <person name="Renard E."/>
        </authorList>
    </citation>
    <scope>NUCLEOTIDE SEQUENCE [LARGE SCALE GENOMIC DNA]</scope>
    <source>
        <strain evidence="6">SPO-2</strain>
    </source>
</reference>
<dbReference type="InterPro" id="IPR025943">
    <property type="entry name" value="Sigma_54_int_dom_ATP-bd_2"/>
</dbReference>
<feature type="domain" description="AAA+ ATPase" evidence="4">
    <location>
        <begin position="300"/>
        <end position="462"/>
    </location>
</feature>
<proteinExistence type="predicted"/>
<dbReference type="InterPro" id="IPR003959">
    <property type="entry name" value="ATPase_AAA_core"/>
</dbReference>
<evidence type="ECO:0000313" key="7">
    <source>
        <dbReference type="Proteomes" id="UP001165289"/>
    </source>
</evidence>
<organism evidence="6 7">
    <name type="scientific">Oopsacas minuta</name>
    <dbReference type="NCBI Taxonomy" id="111878"/>
    <lineage>
        <taxon>Eukaryota</taxon>
        <taxon>Metazoa</taxon>
        <taxon>Porifera</taxon>
        <taxon>Hexactinellida</taxon>
        <taxon>Hexasterophora</taxon>
        <taxon>Lyssacinosida</taxon>
        <taxon>Leucopsacidae</taxon>
        <taxon>Oopsacas</taxon>
    </lineage>
</organism>
<dbReference type="InterPro" id="IPR050052">
    <property type="entry name" value="ATP-dep_Clp_protease_ClpX"/>
</dbReference>
<evidence type="ECO:0000313" key="6">
    <source>
        <dbReference type="EMBL" id="KAI6654236.1"/>
    </source>
</evidence>
<keyword evidence="1" id="KW-0547">Nucleotide-binding</keyword>
<dbReference type="EMBL" id="JAKMXF010000222">
    <property type="protein sequence ID" value="KAI6654236.1"/>
    <property type="molecule type" value="Genomic_DNA"/>
</dbReference>
<dbReference type="Proteomes" id="UP001165289">
    <property type="component" value="Unassembled WGS sequence"/>
</dbReference>
<dbReference type="Gene3D" id="3.40.50.300">
    <property type="entry name" value="P-loop containing nucleotide triphosphate hydrolases"/>
    <property type="match status" value="1"/>
</dbReference>
<keyword evidence="2" id="KW-0067">ATP-binding</keyword>
<accession>A0AAV7K1U4</accession>
<evidence type="ECO:0008006" key="8">
    <source>
        <dbReference type="Google" id="ProtNLM"/>
    </source>
</evidence>
<protein>
    <recommendedName>
        <fullName evidence="8">ATP-dependent Clp protease ATP-binding subunit clpX-like, mitochondrial</fullName>
    </recommendedName>
</protein>
<evidence type="ECO:0000259" key="5">
    <source>
        <dbReference type="SMART" id="SM01086"/>
    </source>
</evidence>
<dbReference type="Pfam" id="PF10431">
    <property type="entry name" value="ClpB_D2-small"/>
    <property type="match status" value="1"/>
</dbReference>
<dbReference type="GO" id="GO:0016887">
    <property type="term" value="F:ATP hydrolysis activity"/>
    <property type="evidence" value="ECO:0007669"/>
    <property type="project" value="InterPro"/>
</dbReference>
<feature type="domain" description="Clp ATPase C-terminal" evidence="5">
    <location>
        <begin position="517"/>
        <end position="608"/>
    </location>
</feature>
<dbReference type="SMART" id="SM00382">
    <property type="entry name" value="AAA"/>
    <property type="match status" value="1"/>
</dbReference>
<dbReference type="PROSITE" id="PS00676">
    <property type="entry name" value="SIGMA54_INTERACT_2"/>
    <property type="match status" value="1"/>
</dbReference>
<evidence type="ECO:0000256" key="3">
    <source>
        <dbReference type="SAM" id="MobiDB-lite"/>
    </source>
</evidence>
<dbReference type="Gene3D" id="1.10.8.60">
    <property type="match status" value="1"/>
</dbReference>
<feature type="region of interest" description="Disordered" evidence="3">
    <location>
        <begin position="270"/>
        <end position="295"/>
    </location>
</feature>
<comment type="caution">
    <text evidence="6">The sequence shown here is derived from an EMBL/GenBank/DDBJ whole genome shotgun (WGS) entry which is preliminary data.</text>
</comment>
<feature type="compositionally biased region" description="Polar residues" evidence="3">
    <location>
        <begin position="272"/>
        <end position="286"/>
    </location>
</feature>
<dbReference type="FunFam" id="1.10.8.60:FF:000002">
    <property type="entry name" value="ATP-dependent Clp protease ATP-binding subunit ClpX"/>
    <property type="match status" value="1"/>
</dbReference>
<dbReference type="AlphaFoldDB" id="A0AAV7K1U4"/>
<dbReference type="InterPro" id="IPR019489">
    <property type="entry name" value="Clp_ATPase_C"/>
</dbReference>
<name>A0AAV7K1U4_9METZ</name>
<dbReference type="GO" id="GO:0005524">
    <property type="term" value="F:ATP binding"/>
    <property type="evidence" value="ECO:0007669"/>
    <property type="project" value="UniProtKB-KW"/>
</dbReference>
<dbReference type="InterPro" id="IPR027417">
    <property type="entry name" value="P-loop_NTPase"/>
</dbReference>
<keyword evidence="7" id="KW-1185">Reference proteome</keyword>
<dbReference type="PANTHER" id="PTHR48102:SF7">
    <property type="entry name" value="ATP-DEPENDENT CLP PROTEASE ATP-BINDING SUBUNIT CLPX-LIKE, MITOCHONDRIAL"/>
    <property type="match status" value="1"/>
</dbReference>
<dbReference type="PANTHER" id="PTHR48102">
    <property type="entry name" value="ATP-DEPENDENT CLP PROTEASE ATP-BINDING SUBUNIT CLPX-LIKE, MITOCHONDRIAL-RELATED"/>
    <property type="match status" value="1"/>
</dbReference>
<dbReference type="CDD" id="cd19497">
    <property type="entry name" value="RecA-like_ClpX"/>
    <property type="match status" value="1"/>
</dbReference>
<dbReference type="GO" id="GO:0051603">
    <property type="term" value="P:proteolysis involved in protein catabolic process"/>
    <property type="evidence" value="ECO:0007669"/>
    <property type="project" value="TreeGrafter"/>
</dbReference>
<sequence>MMLHARGKQSLQWIRGCIVHLHCTYHLTTHAKIHTSASQLAHNTSPIMNITSRNFTHNTLYLYLNTNIYSKISSTISLRFKSDDVTGNGSDSTGDTLVCHYCKHPLLLYPISHSNFARCENCNRLYRLNNDNKFLGELTKEEIQQESEQLGNDISTASSLPDDEFDEEDLDKNNSPFNNGVPTPKEIYKHLDLYVVGQDHAKKVLAVAVYNHYKRLSLNAKSAANTSASSEQDEPKLWHQSNDMKGIPLTSILVPIKPPKDYQELIERLNEGTLTSNKEQQDMTSSSEKRHKPTPATLLDKSNILMLGPTGSGKTLLVQTLAKYLDVPLAICDCTVLTQAGYVGEDIESVVVKLVHESRGSVERAETGIVFLDEVDKIACVSGGQRYLKDVSGEGVQQGLLKLLEGSSVNIPDKSRRRGAESNSVTINTSNILFIAAGAFSGINKIIAVRKEKKLIGFGAPVISRSSEAQKPDSSNNEEETVDPLLMREAESKDLITFGMIPEFVGRLPIIVPFSPLTEGDLVKILTEPMNALIPQYQHLFDMDKIQLSFSIEALCAIAKLAKQKETGARGLRAILEKLLLDAMFDLPGTEVNSVYVTESAVMGTSSLEYRYKQQQNVQQI</sequence>
<dbReference type="SMART" id="SM01086">
    <property type="entry name" value="ClpB_D2-small"/>
    <property type="match status" value="1"/>
</dbReference>